<feature type="compositionally biased region" description="Polar residues" evidence="1">
    <location>
        <begin position="1"/>
        <end position="10"/>
    </location>
</feature>
<organism evidence="2 3">
    <name type="scientific">Marasmius crinis-equi</name>
    <dbReference type="NCBI Taxonomy" id="585013"/>
    <lineage>
        <taxon>Eukaryota</taxon>
        <taxon>Fungi</taxon>
        <taxon>Dikarya</taxon>
        <taxon>Basidiomycota</taxon>
        <taxon>Agaricomycotina</taxon>
        <taxon>Agaricomycetes</taxon>
        <taxon>Agaricomycetidae</taxon>
        <taxon>Agaricales</taxon>
        <taxon>Marasmiineae</taxon>
        <taxon>Marasmiaceae</taxon>
        <taxon>Marasmius</taxon>
    </lineage>
</organism>
<feature type="compositionally biased region" description="Low complexity" evidence="1">
    <location>
        <begin position="384"/>
        <end position="410"/>
    </location>
</feature>
<feature type="compositionally biased region" description="Basic residues" evidence="1">
    <location>
        <begin position="97"/>
        <end position="112"/>
    </location>
</feature>
<feature type="compositionally biased region" description="Polar residues" evidence="1">
    <location>
        <begin position="58"/>
        <end position="68"/>
    </location>
</feature>
<name>A0ABR3ESI2_9AGAR</name>
<feature type="region of interest" description="Disordered" evidence="1">
    <location>
        <begin position="297"/>
        <end position="350"/>
    </location>
</feature>
<feature type="compositionally biased region" description="Polar residues" evidence="1">
    <location>
        <begin position="181"/>
        <end position="192"/>
    </location>
</feature>
<proteinExistence type="predicted"/>
<feature type="compositionally biased region" description="Acidic residues" evidence="1">
    <location>
        <begin position="312"/>
        <end position="321"/>
    </location>
</feature>
<feature type="region of interest" description="Disordered" evidence="1">
    <location>
        <begin position="435"/>
        <end position="486"/>
    </location>
</feature>
<feature type="compositionally biased region" description="Basic residues" evidence="1">
    <location>
        <begin position="756"/>
        <end position="765"/>
    </location>
</feature>
<comment type="caution">
    <text evidence="2">The sequence shown here is derived from an EMBL/GenBank/DDBJ whole genome shotgun (WGS) entry which is preliminary data.</text>
</comment>
<dbReference type="Proteomes" id="UP001465976">
    <property type="component" value="Unassembled WGS sequence"/>
</dbReference>
<evidence type="ECO:0000256" key="1">
    <source>
        <dbReference type="SAM" id="MobiDB-lite"/>
    </source>
</evidence>
<accession>A0ABR3ESI2</accession>
<keyword evidence="3" id="KW-1185">Reference proteome</keyword>
<feature type="compositionally biased region" description="Basic and acidic residues" evidence="1">
    <location>
        <begin position="80"/>
        <end position="93"/>
    </location>
</feature>
<feature type="region of interest" description="Disordered" evidence="1">
    <location>
        <begin position="170"/>
        <end position="195"/>
    </location>
</feature>
<dbReference type="EMBL" id="JBAHYK010002102">
    <property type="protein sequence ID" value="KAL0565843.1"/>
    <property type="molecule type" value="Genomic_DNA"/>
</dbReference>
<feature type="region of interest" description="Disordered" evidence="1">
    <location>
        <begin position="726"/>
        <end position="765"/>
    </location>
</feature>
<feature type="region of interest" description="Disordered" evidence="1">
    <location>
        <begin position="225"/>
        <end position="256"/>
    </location>
</feature>
<feature type="region of interest" description="Disordered" evidence="1">
    <location>
        <begin position="384"/>
        <end position="422"/>
    </location>
</feature>
<feature type="compositionally biased region" description="Basic and acidic residues" evidence="1">
    <location>
        <begin position="435"/>
        <end position="451"/>
    </location>
</feature>
<sequence>MSEASPTPLSGTRALIAGTTQDMAPSPESSSSSARKFRDINDVDLLFPHAREPAFPGLSNNDTRTPNPEQLEGQESFDLEPERGDAMKEENQEGVKATKKTKGKKATKKATTKRSCGARSNFTEAQVAYFESKIPEYEALGKSKTRKTAFWLDFMPEFLKRFPEVAELKPTTRTRGDPSGGITQARLQSVDSGEQRALQKRVKRFHRISEERVTDAVKNTFNHLKRKHNTAQKTPCEAPLKKAQLSSGPASTRPGLPRFVAKCPKYKSQVVELSTETGHEARLQCRIADSQELMIATSSPEEPDDHVSSDNDKEDELEESSSEYRVDNGPIHRRYSTRSSTVTRPQGNAVSSPTLNNAFALAFGGASVPSVTEVLLSTAAPNTKTAPTAATHDSSASAATAPSTTTQTSTQVGSDGESFGMEVDDLDDVEKDVMEDKNGRVDIGADKRNDVVPDPIPDDFPSETDSNAADKSLGGNRSTEDRPSAAAAPKSLVAVLKDNATGAAVNLPSSFLNSDGDGVARQVPTQPVGRGITAEFFDSIVVPDLASDQIYLLDSVSNEFIRDLGKLLLEGELGVKSAWLAVVYQWIELEEKWQGFGFEEKALTTRLRPEVYKVWLKARRTTRPGGRKTPRGVSLPQFRQLWWGWLSEILPSECLRDGSNVVVVPQDYTQARALECPGKDGFSLLLMGLKWWHERGGEDEVDNVGRWVHAAKAVYRCMGLLLENLARKSPEPQDDHSPSSRRKAPDTAFDPTAQPHPKRRRTAQK</sequence>
<reference evidence="2 3" key="1">
    <citation type="submission" date="2024-02" db="EMBL/GenBank/DDBJ databases">
        <title>A draft genome for the cacao thread blight pathogen Marasmius crinis-equi.</title>
        <authorList>
            <person name="Cohen S.P."/>
            <person name="Baruah I.K."/>
            <person name="Amoako-Attah I."/>
            <person name="Bukari Y."/>
            <person name="Meinhardt L.W."/>
            <person name="Bailey B.A."/>
        </authorList>
    </citation>
    <scope>NUCLEOTIDE SEQUENCE [LARGE SCALE GENOMIC DNA]</scope>
    <source>
        <strain evidence="2 3">GH-76</strain>
    </source>
</reference>
<evidence type="ECO:0000313" key="3">
    <source>
        <dbReference type="Proteomes" id="UP001465976"/>
    </source>
</evidence>
<gene>
    <name evidence="2" type="primary">RBT1_51</name>
    <name evidence="2" type="ORF">V5O48_016174</name>
</gene>
<protein>
    <submittedName>
        <fullName evidence="2">SERTA domain-containing protein 3</fullName>
    </submittedName>
</protein>
<evidence type="ECO:0000313" key="2">
    <source>
        <dbReference type="EMBL" id="KAL0565843.1"/>
    </source>
</evidence>
<feature type="compositionally biased region" description="Basic and acidic residues" evidence="1">
    <location>
        <begin position="726"/>
        <end position="738"/>
    </location>
</feature>
<feature type="region of interest" description="Disordered" evidence="1">
    <location>
        <begin position="1"/>
        <end position="116"/>
    </location>
</feature>